<keyword evidence="1" id="KW-0812">Transmembrane</keyword>
<dbReference type="SUPFAM" id="SSF54427">
    <property type="entry name" value="NTF2-like"/>
    <property type="match status" value="1"/>
</dbReference>
<comment type="caution">
    <text evidence="3">The sequence shown here is derived from an EMBL/GenBank/DDBJ whole genome shotgun (WGS) entry which is preliminary data.</text>
</comment>
<sequence>MACIPFSLPAPEIACGRSHSSLTVPTNSSHCCVAPKIKRLRLTTTHLRRRRFPCKPLRALQPTGPEDLNHLADKVPPSPLLELTQKFYSSLNDQDIKSLEKLIAPGCKIEDKAYYKPLQGKSIHKYFERLVEAMGKNVTFTVDEICEGGRLTIAIRWHLEWKGKKIPFTNSCSFYKCSRDGEALLIKEAHVFVESPLKPGDLAPKMLKLITFLFDRLPNLAESFLNKPDAVVYYVIKFCQIFVKPLILPLVAYYSFIWAFSGSLVAYRPRAKRKYSTSLTGQIRSGLSAITGLVRLSKLEQANSGRAQ</sequence>
<dbReference type="InterPro" id="IPR037401">
    <property type="entry name" value="SnoaL-like"/>
</dbReference>
<name>A0A199VJG5_ANACO</name>
<evidence type="ECO:0000313" key="4">
    <source>
        <dbReference type="Proteomes" id="UP000092600"/>
    </source>
</evidence>
<reference evidence="3 4" key="1">
    <citation type="journal article" date="2016" name="DNA Res.">
        <title>The draft genome of MD-2 pineapple using hybrid error correction of long reads.</title>
        <authorList>
            <person name="Redwan R.M."/>
            <person name="Saidin A."/>
            <person name="Kumar S.V."/>
        </authorList>
    </citation>
    <scope>NUCLEOTIDE SEQUENCE [LARGE SCALE GENOMIC DNA]</scope>
    <source>
        <strain evidence="4">cv. MD2</strain>
        <tissue evidence="3">Leaf</tissue>
    </source>
</reference>
<feature type="non-terminal residue" evidence="3">
    <location>
        <position position="308"/>
    </location>
</feature>
<evidence type="ECO:0000256" key="1">
    <source>
        <dbReference type="SAM" id="Phobius"/>
    </source>
</evidence>
<feature type="domain" description="SnoaL-like" evidence="2">
    <location>
        <begin position="85"/>
        <end position="182"/>
    </location>
</feature>
<keyword evidence="1" id="KW-0472">Membrane</keyword>
<gene>
    <name evidence="3" type="ORF">ACMD2_03101</name>
</gene>
<dbReference type="InterPro" id="IPR032710">
    <property type="entry name" value="NTF2-like_dom_sf"/>
</dbReference>
<dbReference type="PANTHER" id="PTHR33698">
    <property type="entry name" value="NUCLEAR TRANSPORT FACTOR 2 (NTF2)-LIKE PROTEIN"/>
    <property type="match status" value="1"/>
</dbReference>
<keyword evidence="1" id="KW-1133">Transmembrane helix</keyword>
<dbReference type="Proteomes" id="UP000092600">
    <property type="component" value="Unassembled WGS sequence"/>
</dbReference>
<organism evidence="3 4">
    <name type="scientific">Ananas comosus</name>
    <name type="common">Pineapple</name>
    <name type="synonym">Ananas ananas</name>
    <dbReference type="NCBI Taxonomy" id="4615"/>
    <lineage>
        <taxon>Eukaryota</taxon>
        <taxon>Viridiplantae</taxon>
        <taxon>Streptophyta</taxon>
        <taxon>Embryophyta</taxon>
        <taxon>Tracheophyta</taxon>
        <taxon>Spermatophyta</taxon>
        <taxon>Magnoliopsida</taxon>
        <taxon>Liliopsida</taxon>
        <taxon>Poales</taxon>
        <taxon>Bromeliaceae</taxon>
        <taxon>Bromelioideae</taxon>
        <taxon>Ananas</taxon>
    </lineage>
</organism>
<protein>
    <recommendedName>
        <fullName evidence="2">SnoaL-like domain-containing protein</fullName>
    </recommendedName>
</protein>
<dbReference type="AlphaFoldDB" id="A0A199VJG5"/>
<dbReference type="EMBL" id="LSRQ01001666">
    <property type="protein sequence ID" value="OAY76890.1"/>
    <property type="molecule type" value="Genomic_DNA"/>
</dbReference>
<proteinExistence type="predicted"/>
<feature type="transmembrane region" description="Helical" evidence="1">
    <location>
        <begin position="246"/>
        <end position="267"/>
    </location>
</feature>
<accession>A0A199VJG5</accession>
<dbReference type="Pfam" id="PF12680">
    <property type="entry name" value="SnoaL_2"/>
    <property type="match status" value="1"/>
</dbReference>
<dbReference type="Gene3D" id="3.10.450.50">
    <property type="match status" value="1"/>
</dbReference>
<evidence type="ECO:0000313" key="3">
    <source>
        <dbReference type="EMBL" id="OAY76890.1"/>
    </source>
</evidence>
<dbReference type="PANTHER" id="PTHR33698:SF1">
    <property type="entry name" value="NUCLEAR TRANSPORT FACTOR 2 (NTF2) FAMILY PROTEIN"/>
    <property type="match status" value="1"/>
</dbReference>
<evidence type="ECO:0000259" key="2">
    <source>
        <dbReference type="Pfam" id="PF12680"/>
    </source>
</evidence>